<proteinExistence type="predicted"/>
<dbReference type="EMBL" id="FTNO01000001">
    <property type="protein sequence ID" value="SIQ81141.1"/>
    <property type="molecule type" value="Genomic_DNA"/>
</dbReference>
<dbReference type="AlphaFoldDB" id="A0A1N6VTE5"/>
<evidence type="ECO:0000313" key="3">
    <source>
        <dbReference type="Proteomes" id="UP000186914"/>
    </source>
</evidence>
<keyword evidence="3" id="KW-1185">Reference proteome</keyword>
<accession>A0A1N6VTE5</accession>
<evidence type="ECO:0000256" key="1">
    <source>
        <dbReference type="SAM" id="MobiDB-lite"/>
    </source>
</evidence>
<reference evidence="3" key="1">
    <citation type="submission" date="2017-01" db="EMBL/GenBank/DDBJ databases">
        <authorList>
            <person name="Varghese N."/>
            <person name="Submissions S."/>
        </authorList>
    </citation>
    <scope>NUCLEOTIDE SEQUENCE [LARGE SCALE GENOMIC DNA]</scope>
    <source>
        <strain evidence="3">CGMCC 1.7737</strain>
    </source>
</reference>
<protein>
    <submittedName>
        <fullName evidence="2">Uncharacterized protein</fullName>
    </submittedName>
</protein>
<dbReference type="Proteomes" id="UP000186914">
    <property type="component" value="Unassembled WGS sequence"/>
</dbReference>
<evidence type="ECO:0000313" key="2">
    <source>
        <dbReference type="EMBL" id="SIQ81141.1"/>
    </source>
</evidence>
<name>A0A1N6VTE5_9EURY</name>
<feature type="region of interest" description="Disordered" evidence="1">
    <location>
        <begin position="1"/>
        <end position="22"/>
    </location>
</feature>
<organism evidence="2 3">
    <name type="scientific">Haladaptatus litoreus</name>
    <dbReference type="NCBI Taxonomy" id="553468"/>
    <lineage>
        <taxon>Archaea</taxon>
        <taxon>Methanobacteriati</taxon>
        <taxon>Methanobacteriota</taxon>
        <taxon>Stenosarchaea group</taxon>
        <taxon>Halobacteria</taxon>
        <taxon>Halobacteriales</taxon>
        <taxon>Haladaptataceae</taxon>
        <taxon>Haladaptatus</taxon>
    </lineage>
</organism>
<gene>
    <name evidence="2" type="ORF">SAMN05421858_0479</name>
</gene>
<sequence>MSRTDAHSVVPASESQLLMGDTGKPAYHIVNREVIKAFSIFANSSHHRHSSPLEGKLHIRRYN</sequence>